<evidence type="ECO:0000256" key="5">
    <source>
        <dbReference type="ARBA" id="ARBA00023273"/>
    </source>
</evidence>
<dbReference type="EMBL" id="CALNXI010002545">
    <property type="protein sequence ID" value="CAH3188785.1"/>
    <property type="molecule type" value="Genomic_DNA"/>
</dbReference>
<evidence type="ECO:0000313" key="6">
    <source>
        <dbReference type="EMBL" id="CAH3188785.1"/>
    </source>
</evidence>
<sequence>RYVHNQDWDSAQRVAEENDPDSVTDVLVGQARVAFDKKEFQKAETFLLRAQRPELSARYYKEAGMWTDALRVVKEYLPHKLEQWQDEYDREVMSKGNRYNRGAESLLNQGVEWEKKGEYNRAIEMYMKITPSMTTDHELVEDAMVKAVELAMKFVSDRAYDVARIACPRLAEIKCYEQAGELYLGVEMVKEAIDVYIQGELWPKAKRCAAEMAPKYEQYVEDAYVAFLKQKGQAEQLVDVDVIAGLDMMVQRGQWDKAIETAEQQGYEVLSKYVALYAANLIKENNTLKALDLFCRYGAPANPQGVGWENMAFVFLNRYLDLSEGIEEGSLDMLDNSDFADTDIPFEVPVPDKQHLPEDKREEVKEWVLAVSMDQKVEQVLPTDERDTYEACLVAANTGITSLPCVITGYPVLRSKIEFKRPGKAANKEDWNKFIMATKVSHSPECQDVLRFLGNWCGAPQNPSYSFN</sequence>
<evidence type="ECO:0000256" key="3">
    <source>
        <dbReference type="ARBA" id="ARBA00022737"/>
    </source>
</evidence>
<comment type="caution">
    <text evidence="6">The sequence shown here is derived from an EMBL/GenBank/DDBJ whole genome shotgun (WGS) entry which is preliminary data.</text>
</comment>
<reference evidence="6 7" key="1">
    <citation type="submission" date="2022-05" db="EMBL/GenBank/DDBJ databases">
        <authorList>
            <consortium name="Genoscope - CEA"/>
            <person name="William W."/>
        </authorList>
    </citation>
    <scope>NUCLEOTIDE SEQUENCE [LARGE SCALE GENOMIC DNA]</scope>
</reference>
<keyword evidence="2" id="KW-0853">WD repeat</keyword>
<keyword evidence="3" id="KW-0677">Repeat</keyword>
<organism evidence="6 7">
    <name type="scientific">Porites evermanni</name>
    <dbReference type="NCBI Taxonomy" id="104178"/>
    <lineage>
        <taxon>Eukaryota</taxon>
        <taxon>Metazoa</taxon>
        <taxon>Cnidaria</taxon>
        <taxon>Anthozoa</taxon>
        <taxon>Hexacorallia</taxon>
        <taxon>Scleractinia</taxon>
        <taxon>Fungiina</taxon>
        <taxon>Poritidae</taxon>
        <taxon>Porites</taxon>
    </lineage>
</organism>
<evidence type="ECO:0000313" key="7">
    <source>
        <dbReference type="Proteomes" id="UP001159427"/>
    </source>
</evidence>
<comment type="subcellular location">
    <subcellularLocation>
        <location evidence="1">Cell projection</location>
        <location evidence="1">Cilium</location>
    </subcellularLocation>
</comment>
<dbReference type="PANTHER" id="PTHR15722:SF2">
    <property type="entry name" value="INTRAFLAGELLAR TRANSPORT PROTEIN 172 HOMOLOG"/>
    <property type="match status" value="1"/>
</dbReference>
<keyword evidence="7" id="KW-1185">Reference proteome</keyword>
<evidence type="ECO:0000256" key="1">
    <source>
        <dbReference type="ARBA" id="ARBA00004138"/>
    </source>
</evidence>
<keyword evidence="4" id="KW-0969">Cilium</keyword>
<proteinExistence type="predicted"/>
<keyword evidence="5" id="KW-0966">Cell projection</keyword>
<accession>A0ABN8SCU3</accession>
<protein>
    <recommendedName>
        <fullName evidence="8">Intraflagellar transport protein 172</fullName>
    </recommendedName>
</protein>
<dbReference type="InterPro" id="IPR011990">
    <property type="entry name" value="TPR-like_helical_dom_sf"/>
</dbReference>
<dbReference type="Proteomes" id="UP001159427">
    <property type="component" value="Unassembled WGS sequence"/>
</dbReference>
<evidence type="ECO:0000256" key="4">
    <source>
        <dbReference type="ARBA" id="ARBA00023069"/>
    </source>
</evidence>
<evidence type="ECO:0000256" key="2">
    <source>
        <dbReference type="ARBA" id="ARBA00022574"/>
    </source>
</evidence>
<name>A0ABN8SCU3_9CNID</name>
<evidence type="ECO:0008006" key="8">
    <source>
        <dbReference type="Google" id="ProtNLM"/>
    </source>
</evidence>
<gene>
    <name evidence="6" type="ORF">PEVE_00018809</name>
</gene>
<feature type="non-terminal residue" evidence="6">
    <location>
        <position position="1"/>
    </location>
</feature>
<dbReference type="PANTHER" id="PTHR15722">
    <property type="entry name" value="IFT140/172-RELATED"/>
    <property type="match status" value="1"/>
</dbReference>
<dbReference type="Gene3D" id="1.25.40.10">
    <property type="entry name" value="Tetratricopeptide repeat domain"/>
    <property type="match status" value="1"/>
</dbReference>